<dbReference type="Proteomes" id="UP000813462">
    <property type="component" value="Unassembled WGS sequence"/>
</dbReference>
<feature type="compositionally biased region" description="Basic and acidic residues" evidence="1">
    <location>
        <begin position="39"/>
        <end position="48"/>
    </location>
</feature>
<feature type="compositionally biased region" description="Basic and acidic residues" evidence="1">
    <location>
        <begin position="151"/>
        <end position="160"/>
    </location>
</feature>
<dbReference type="PANTHER" id="PTHR38382:SF1">
    <property type="entry name" value="RNA-BINDING PROTEIN"/>
    <property type="match status" value="1"/>
</dbReference>
<dbReference type="EMBL" id="JAEACU010000007">
    <property type="protein sequence ID" value="KAH7521797.1"/>
    <property type="molecule type" value="Genomic_DNA"/>
</dbReference>
<accession>A0A978V364</accession>
<evidence type="ECO:0000313" key="3">
    <source>
        <dbReference type="Proteomes" id="UP000813462"/>
    </source>
</evidence>
<sequence>MVDLNRGQTSDNLQASFGDVKEIIWEIYSSGNWVLKEDAKNEGSEKKSPVSFSDFLQRKLHQTSEPPRTVKEKPRPFSSLLGPKQKTGYNDEEIEAKKGGKGNTIALIDKGVLEQFKHTVTEKEHFADSSSCGETESCNISDMQESRKRKNSEGENEKYITPKPVAFLGGDPKTKQQRRVRNSNSKEKPPPLYNHYENGRGWWDSDMEGIDNEEVGLSEAWEGVGSTTLGGLIDWH</sequence>
<dbReference type="PANTHER" id="PTHR38382">
    <property type="entry name" value="RNA-BINDING PROTEIN"/>
    <property type="match status" value="1"/>
</dbReference>
<gene>
    <name evidence="2" type="ORF">FEM48_Zijuj07G0070400</name>
</gene>
<feature type="region of interest" description="Disordered" evidence="1">
    <location>
        <begin position="125"/>
        <end position="197"/>
    </location>
</feature>
<name>A0A978V364_ZIZJJ</name>
<organism evidence="2 3">
    <name type="scientific">Ziziphus jujuba var. spinosa</name>
    <dbReference type="NCBI Taxonomy" id="714518"/>
    <lineage>
        <taxon>Eukaryota</taxon>
        <taxon>Viridiplantae</taxon>
        <taxon>Streptophyta</taxon>
        <taxon>Embryophyta</taxon>
        <taxon>Tracheophyta</taxon>
        <taxon>Spermatophyta</taxon>
        <taxon>Magnoliopsida</taxon>
        <taxon>eudicotyledons</taxon>
        <taxon>Gunneridae</taxon>
        <taxon>Pentapetalae</taxon>
        <taxon>rosids</taxon>
        <taxon>fabids</taxon>
        <taxon>Rosales</taxon>
        <taxon>Rhamnaceae</taxon>
        <taxon>Paliureae</taxon>
        <taxon>Ziziphus</taxon>
    </lineage>
</organism>
<evidence type="ECO:0000256" key="1">
    <source>
        <dbReference type="SAM" id="MobiDB-lite"/>
    </source>
</evidence>
<evidence type="ECO:0000313" key="2">
    <source>
        <dbReference type="EMBL" id="KAH7521797.1"/>
    </source>
</evidence>
<feature type="compositionally biased region" description="Polar residues" evidence="1">
    <location>
        <begin position="128"/>
        <end position="143"/>
    </location>
</feature>
<comment type="caution">
    <text evidence="2">The sequence shown here is derived from an EMBL/GenBank/DDBJ whole genome shotgun (WGS) entry which is preliminary data.</text>
</comment>
<reference evidence="2" key="1">
    <citation type="journal article" date="2021" name="Front. Plant Sci.">
        <title>Chromosome-Scale Genome Assembly for Chinese Sour Jujube and Insights Into Its Genome Evolution and Domestication Signature.</title>
        <authorList>
            <person name="Shen L.-Y."/>
            <person name="Luo H."/>
            <person name="Wang X.-L."/>
            <person name="Wang X.-M."/>
            <person name="Qiu X.-J."/>
            <person name="Liu H."/>
            <person name="Zhou S.-S."/>
            <person name="Jia K.-H."/>
            <person name="Nie S."/>
            <person name="Bao Y.-T."/>
            <person name="Zhang R.-G."/>
            <person name="Yun Q.-Z."/>
            <person name="Chai Y.-H."/>
            <person name="Lu J.-Y."/>
            <person name="Li Y."/>
            <person name="Zhao S.-W."/>
            <person name="Mao J.-F."/>
            <person name="Jia S.-G."/>
            <person name="Mao Y.-M."/>
        </authorList>
    </citation>
    <scope>NUCLEOTIDE SEQUENCE</scope>
    <source>
        <strain evidence="2">AT0</strain>
        <tissue evidence="2">Leaf</tissue>
    </source>
</reference>
<protein>
    <submittedName>
        <fullName evidence="2">Uncharacterized protein</fullName>
    </submittedName>
</protein>
<proteinExistence type="predicted"/>
<dbReference type="AlphaFoldDB" id="A0A978V364"/>
<feature type="region of interest" description="Disordered" evidence="1">
    <location>
        <begin position="39"/>
        <end position="100"/>
    </location>
</feature>